<gene>
    <name evidence="3" type="primary">Aste57867_19743</name>
    <name evidence="2" type="ORF">As57867_019678</name>
    <name evidence="3" type="ORF">ASTE57867_19743</name>
</gene>
<evidence type="ECO:0000256" key="1">
    <source>
        <dbReference type="SAM" id="Phobius"/>
    </source>
</evidence>
<keyword evidence="1" id="KW-0812">Transmembrane</keyword>
<evidence type="ECO:0000313" key="3">
    <source>
        <dbReference type="EMBL" id="VFT96441.1"/>
    </source>
</evidence>
<dbReference type="Proteomes" id="UP000332933">
    <property type="component" value="Unassembled WGS sequence"/>
</dbReference>
<keyword evidence="4" id="KW-1185">Reference proteome</keyword>
<dbReference type="AlphaFoldDB" id="A0A485LHW4"/>
<sequence>MTMSQVHATVTRDLSRPNSGQKEILRRIQFSRLSLLYSCFYVANIVTEPLKAYVSEPLPWLLRHVSLNTSSLSFDDYVNVTYSFLVSKYNTRTLAPDSVFSRDKDANTALLRSRMTLPSSSPDDCDAFVIHFPGSIFYGQGMVDFVCHFLAQNASAQLTAPQSICQHNKIAGLLFSDSCTWLDPIPNATAGTFWVYHAVQIEEFATWSWVKFGLRISLAIFIAMQVWTLYYCEYGPLLYNLRTKGLSNDDGGLYDIQIGDPTWLILSHPFICAAMVVDILYSTAYTAITGYRVGQVQDLWEFAIGSFSGSNMVWAAYAIMLFSTPLIKILRWEKYFAPVDPGIIALTAAIYAGPLFYLIIQTPIVLFFQLITQIGVPADAKGQSLDAITGMVFLFQMFASVPLINSICFQCAHRRRRIRLWRAPAAPTREGVAFASMRYNDWKYRGLYPGRKLTTAESGGTLYQLFDANPRLRKLPLFSCRGTDCFVRCVGEVTGQITHQYRLSLLSGLDVPMISLGDQCMATIESQRSTTGAVCVFVKPSSTLASSNKLTAPLALIPASSNCRWLL</sequence>
<feature type="transmembrane region" description="Helical" evidence="1">
    <location>
        <begin position="212"/>
        <end position="231"/>
    </location>
</feature>
<proteinExistence type="predicted"/>
<evidence type="ECO:0000313" key="4">
    <source>
        <dbReference type="Proteomes" id="UP000332933"/>
    </source>
</evidence>
<evidence type="ECO:0000313" key="2">
    <source>
        <dbReference type="EMBL" id="KAF0688631.1"/>
    </source>
</evidence>
<protein>
    <submittedName>
        <fullName evidence="3">Aste57867_19743 protein</fullName>
    </submittedName>
</protein>
<reference evidence="2" key="2">
    <citation type="submission" date="2019-06" db="EMBL/GenBank/DDBJ databases">
        <title>Genomics analysis of Aphanomyces spp. identifies a new class of oomycete effector associated with host adaptation.</title>
        <authorList>
            <person name="Gaulin E."/>
        </authorList>
    </citation>
    <scope>NUCLEOTIDE SEQUENCE</scope>
    <source>
        <strain evidence="2">CBS 578.67</strain>
    </source>
</reference>
<keyword evidence="1" id="KW-0472">Membrane</keyword>
<accession>A0A485LHW4</accession>
<keyword evidence="1" id="KW-1133">Transmembrane helix</keyword>
<feature type="transmembrane region" description="Helical" evidence="1">
    <location>
        <begin position="342"/>
        <end position="368"/>
    </location>
</feature>
<dbReference type="OrthoDB" id="66910at2759"/>
<organism evidence="3 4">
    <name type="scientific">Aphanomyces stellatus</name>
    <dbReference type="NCBI Taxonomy" id="120398"/>
    <lineage>
        <taxon>Eukaryota</taxon>
        <taxon>Sar</taxon>
        <taxon>Stramenopiles</taxon>
        <taxon>Oomycota</taxon>
        <taxon>Saprolegniomycetes</taxon>
        <taxon>Saprolegniales</taxon>
        <taxon>Verrucalvaceae</taxon>
        <taxon>Aphanomyces</taxon>
    </lineage>
</organism>
<reference evidence="3 4" key="1">
    <citation type="submission" date="2019-03" db="EMBL/GenBank/DDBJ databases">
        <authorList>
            <person name="Gaulin E."/>
            <person name="Dumas B."/>
        </authorList>
    </citation>
    <scope>NUCLEOTIDE SEQUENCE [LARGE SCALE GENOMIC DNA]</scope>
    <source>
        <strain evidence="3">CBS 568.67</strain>
    </source>
</reference>
<dbReference type="EMBL" id="CAADRA010006736">
    <property type="protein sequence ID" value="VFT96441.1"/>
    <property type="molecule type" value="Genomic_DNA"/>
</dbReference>
<dbReference type="EMBL" id="VJMH01006713">
    <property type="protein sequence ID" value="KAF0688631.1"/>
    <property type="molecule type" value="Genomic_DNA"/>
</dbReference>
<feature type="transmembrane region" description="Helical" evidence="1">
    <location>
        <begin position="388"/>
        <end position="412"/>
    </location>
</feature>
<name>A0A485LHW4_9STRA</name>